<dbReference type="SMART" id="SM00304">
    <property type="entry name" value="HAMP"/>
    <property type="match status" value="1"/>
</dbReference>
<dbReference type="AlphaFoldDB" id="A0A5Q2N0T1"/>
<sequence>MSIKRLFQIMYLITGILLATLMVLIFLLYQNQKDLLLSAEVRYQSYLLADELRQSSDDLTRMARTYVITGDDKYEKIYWTILDIRNGKQPRPQGYERSYWDFVAANDEYTRSDGETISLNDQMKQLGFTEEEFGYLQQAEENSNNLVKIEEMAMNAMKEMIRPEEVQLMNPGETNEEFARRIMHDQRYHIEKAKIMEPIDQFFIKLDQRTSLEVEGFTKRQQTYLQVIIVILLALLGNIILAFWQIHRKVNTPLSILYEDACRISKGDLSRVIQYKSDDEIGQLASTLNQMLQKINFISQIKEASQESLAFAEKLSTYSHKSTESINQTIIEMGNASEVTDMQANKANESMQAIEQLTIGVQRIAESASYISGESEKMATDAKNGQRTIENAMDQMTTIQESAQQTVDVIQLLQKTVAQIVEFTNTILSISSQTNLLALNAAIEAARAGEQGRGFAVVAEEIRKLADGTSQSASHIEQLIAEIQTKTAETVKMVESSKQDADHGIVMVHDVRKMFLNIVQAIQKVTEQLEDMSSTSQQMSASSEEIAASSEDISHSAKVSAERILQVLETNKNNLSGVKEISVLSNQLTVLANNLQKRVDEFSE</sequence>
<dbReference type="PANTHER" id="PTHR32089">
    <property type="entry name" value="METHYL-ACCEPTING CHEMOTAXIS PROTEIN MCPB"/>
    <property type="match status" value="1"/>
</dbReference>
<evidence type="ECO:0000259" key="7">
    <source>
        <dbReference type="PROSITE" id="PS50885"/>
    </source>
</evidence>
<feature type="compositionally biased region" description="Low complexity" evidence="4">
    <location>
        <begin position="533"/>
        <end position="551"/>
    </location>
</feature>
<keyword evidence="1 3" id="KW-0807">Transducer</keyword>
<dbReference type="PANTHER" id="PTHR32089:SF112">
    <property type="entry name" value="LYSOZYME-LIKE PROTEIN-RELATED"/>
    <property type="match status" value="1"/>
</dbReference>
<dbReference type="GO" id="GO:0016020">
    <property type="term" value="C:membrane"/>
    <property type="evidence" value="ECO:0007669"/>
    <property type="project" value="InterPro"/>
</dbReference>
<dbReference type="RefSeq" id="WP_162008001.1">
    <property type="nucleotide sequence ID" value="NZ_CP045875.1"/>
</dbReference>
<evidence type="ECO:0000313" key="9">
    <source>
        <dbReference type="Proteomes" id="UP000366051"/>
    </source>
</evidence>
<dbReference type="Pfam" id="PF00015">
    <property type="entry name" value="MCPsignal"/>
    <property type="match status" value="1"/>
</dbReference>
<evidence type="ECO:0000256" key="1">
    <source>
        <dbReference type="ARBA" id="ARBA00023224"/>
    </source>
</evidence>
<keyword evidence="5" id="KW-1133">Transmembrane helix</keyword>
<dbReference type="PROSITE" id="PS50885">
    <property type="entry name" value="HAMP"/>
    <property type="match status" value="1"/>
</dbReference>
<organism evidence="8 9">
    <name type="scientific">Heliorestis convoluta</name>
    <dbReference type="NCBI Taxonomy" id="356322"/>
    <lineage>
        <taxon>Bacteria</taxon>
        <taxon>Bacillati</taxon>
        <taxon>Bacillota</taxon>
        <taxon>Clostridia</taxon>
        <taxon>Eubacteriales</taxon>
        <taxon>Heliobacteriaceae</taxon>
        <taxon>Heliorestis</taxon>
    </lineage>
</organism>
<dbReference type="Gene3D" id="1.10.287.950">
    <property type="entry name" value="Methyl-accepting chemotaxis protein"/>
    <property type="match status" value="1"/>
</dbReference>
<dbReference type="PROSITE" id="PS50111">
    <property type="entry name" value="CHEMOTAXIS_TRANSDUC_2"/>
    <property type="match status" value="1"/>
</dbReference>
<dbReference type="SMART" id="SM00283">
    <property type="entry name" value="MA"/>
    <property type="match status" value="1"/>
</dbReference>
<accession>A0A5Q2N0T1</accession>
<evidence type="ECO:0000256" key="5">
    <source>
        <dbReference type="SAM" id="Phobius"/>
    </source>
</evidence>
<keyword evidence="9" id="KW-1185">Reference proteome</keyword>
<proteinExistence type="inferred from homology"/>
<dbReference type="SUPFAM" id="SSF58104">
    <property type="entry name" value="Methyl-accepting chemotaxis protein (MCP) signaling domain"/>
    <property type="match status" value="1"/>
</dbReference>
<keyword evidence="5" id="KW-0472">Membrane</keyword>
<evidence type="ECO:0000256" key="3">
    <source>
        <dbReference type="PROSITE-ProRule" id="PRU00284"/>
    </source>
</evidence>
<feature type="domain" description="HAMP" evidence="7">
    <location>
        <begin position="248"/>
        <end position="300"/>
    </location>
</feature>
<dbReference type="Pfam" id="PF00672">
    <property type="entry name" value="HAMP"/>
    <property type="match status" value="1"/>
</dbReference>
<evidence type="ECO:0000256" key="4">
    <source>
        <dbReference type="SAM" id="MobiDB-lite"/>
    </source>
</evidence>
<dbReference type="InterPro" id="IPR003660">
    <property type="entry name" value="HAMP_dom"/>
</dbReference>
<keyword evidence="5" id="KW-0812">Transmembrane</keyword>
<dbReference type="InterPro" id="IPR004089">
    <property type="entry name" value="MCPsignal_dom"/>
</dbReference>
<dbReference type="GO" id="GO:0007165">
    <property type="term" value="P:signal transduction"/>
    <property type="evidence" value="ECO:0007669"/>
    <property type="project" value="UniProtKB-KW"/>
</dbReference>
<reference evidence="9" key="1">
    <citation type="submission" date="2019-11" db="EMBL/GenBank/DDBJ databases">
        <title>Genome sequence of Heliorestis convoluta strain HH, an alkaliphilic and minimalistic phototrophic bacterium from a soda lake in Egypt.</title>
        <authorList>
            <person name="Dewey E.D."/>
            <person name="Stokes L.M."/>
            <person name="Burchell B.M."/>
            <person name="Shaffer K.N."/>
            <person name="Huntington A.M."/>
            <person name="Baker J.M."/>
            <person name="Nadendla S."/>
            <person name="Giglio M.G."/>
            <person name="Touchman J.W."/>
            <person name="Blankenship R.E."/>
            <person name="Madigan M.T."/>
            <person name="Sattley W.M."/>
        </authorList>
    </citation>
    <scope>NUCLEOTIDE SEQUENCE [LARGE SCALE GENOMIC DNA]</scope>
    <source>
        <strain evidence="9">HH</strain>
    </source>
</reference>
<evidence type="ECO:0000256" key="2">
    <source>
        <dbReference type="ARBA" id="ARBA00029447"/>
    </source>
</evidence>
<comment type="similarity">
    <text evidence="2">Belongs to the methyl-accepting chemotaxis (MCP) protein family.</text>
</comment>
<dbReference type="Gene3D" id="6.10.340.10">
    <property type="match status" value="1"/>
</dbReference>
<feature type="domain" description="Methyl-accepting transducer" evidence="6">
    <location>
        <begin position="318"/>
        <end position="554"/>
    </location>
</feature>
<name>A0A5Q2N0T1_9FIRM</name>
<feature type="transmembrane region" description="Helical" evidence="5">
    <location>
        <begin position="6"/>
        <end position="29"/>
    </location>
</feature>
<evidence type="ECO:0000313" key="8">
    <source>
        <dbReference type="EMBL" id="QGG48477.1"/>
    </source>
</evidence>
<feature type="transmembrane region" description="Helical" evidence="5">
    <location>
        <begin position="224"/>
        <end position="244"/>
    </location>
</feature>
<protein>
    <submittedName>
        <fullName evidence="8">Methyl-accepting chemotaxis protein</fullName>
    </submittedName>
</protein>
<feature type="region of interest" description="Disordered" evidence="4">
    <location>
        <begin position="533"/>
        <end position="554"/>
    </location>
</feature>
<dbReference type="EMBL" id="CP045875">
    <property type="protein sequence ID" value="QGG48477.1"/>
    <property type="molecule type" value="Genomic_DNA"/>
</dbReference>
<dbReference type="CDD" id="cd11386">
    <property type="entry name" value="MCP_signal"/>
    <property type="match status" value="1"/>
</dbReference>
<dbReference type="CDD" id="cd06225">
    <property type="entry name" value="HAMP"/>
    <property type="match status" value="1"/>
</dbReference>
<gene>
    <name evidence="8" type="ORF">FTV88_2379</name>
</gene>
<evidence type="ECO:0000259" key="6">
    <source>
        <dbReference type="PROSITE" id="PS50111"/>
    </source>
</evidence>
<dbReference type="Proteomes" id="UP000366051">
    <property type="component" value="Chromosome"/>
</dbReference>
<dbReference type="KEGG" id="hcv:FTV88_2379"/>